<dbReference type="Proteomes" id="UP001064048">
    <property type="component" value="Chromosome 17"/>
</dbReference>
<keyword evidence="2" id="KW-1185">Reference proteome</keyword>
<dbReference type="EMBL" id="CM046117">
    <property type="protein sequence ID" value="KAI8436394.1"/>
    <property type="molecule type" value="Genomic_DNA"/>
</dbReference>
<proteinExistence type="predicted"/>
<protein>
    <submittedName>
        <fullName evidence="1">Uncharacterized protein</fullName>
    </submittedName>
</protein>
<accession>A0ACC0KIU0</accession>
<evidence type="ECO:0000313" key="1">
    <source>
        <dbReference type="EMBL" id="KAI8436394.1"/>
    </source>
</evidence>
<name>A0ACC0KIU0_CHOFU</name>
<reference evidence="1 2" key="1">
    <citation type="journal article" date="2022" name="Genome Biol. Evol.">
        <title>The Spruce Budworm Genome: Reconstructing the Evolutionary History of Antifreeze Proteins.</title>
        <authorList>
            <person name="Beliveau C."/>
            <person name="Gagne P."/>
            <person name="Picq S."/>
            <person name="Vernygora O."/>
            <person name="Keeling C.I."/>
            <person name="Pinkney K."/>
            <person name="Doucet D."/>
            <person name="Wen F."/>
            <person name="Johnston J.S."/>
            <person name="Maaroufi H."/>
            <person name="Boyle B."/>
            <person name="Laroche J."/>
            <person name="Dewar K."/>
            <person name="Juretic N."/>
            <person name="Blackburn G."/>
            <person name="Nisole A."/>
            <person name="Brunet B."/>
            <person name="Brandao M."/>
            <person name="Lumley L."/>
            <person name="Duan J."/>
            <person name="Quan G."/>
            <person name="Lucarotti C.J."/>
            <person name="Roe A.D."/>
            <person name="Sperling F.A.H."/>
            <person name="Levesque R.C."/>
            <person name="Cusson M."/>
        </authorList>
    </citation>
    <scope>NUCLEOTIDE SEQUENCE [LARGE SCALE GENOMIC DNA]</scope>
    <source>
        <strain evidence="1">Glfc:IPQL:Cfum</strain>
    </source>
</reference>
<comment type="caution">
    <text evidence="1">The sequence shown here is derived from an EMBL/GenBank/DDBJ whole genome shotgun (WGS) entry which is preliminary data.</text>
</comment>
<evidence type="ECO:0000313" key="2">
    <source>
        <dbReference type="Proteomes" id="UP001064048"/>
    </source>
</evidence>
<gene>
    <name evidence="1" type="ORF">MSG28_009999</name>
</gene>
<sequence>MGVVSEDNIRPKGLGVRHAQTLLLFLAMLLAFTMRVNMSMAIVSMTDKNSEDAQTSLPTLELTQCTRIGDPLLQ</sequence>
<organism evidence="1 2">
    <name type="scientific">Choristoneura fumiferana</name>
    <name type="common">Spruce budworm moth</name>
    <name type="synonym">Archips fumiferana</name>
    <dbReference type="NCBI Taxonomy" id="7141"/>
    <lineage>
        <taxon>Eukaryota</taxon>
        <taxon>Metazoa</taxon>
        <taxon>Ecdysozoa</taxon>
        <taxon>Arthropoda</taxon>
        <taxon>Hexapoda</taxon>
        <taxon>Insecta</taxon>
        <taxon>Pterygota</taxon>
        <taxon>Neoptera</taxon>
        <taxon>Endopterygota</taxon>
        <taxon>Lepidoptera</taxon>
        <taxon>Glossata</taxon>
        <taxon>Ditrysia</taxon>
        <taxon>Tortricoidea</taxon>
        <taxon>Tortricidae</taxon>
        <taxon>Tortricinae</taxon>
        <taxon>Choristoneura</taxon>
    </lineage>
</organism>